<sequence length="150" mass="17341">MRGNIKGFDMAREETKSLEEDQLKYLRVILVLFEGVSRLHINRRKSFMHPINEVNNMYLLASILGEASILPTTYLGMPLGTKSKSLEIWNGVVEKCEKKLARWETHYLSRGGRLTLISSILDALLTYMLSLFPILARITKRLDNIRKKFL</sequence>
<keyword evidence="1" id="KW-0812">Transmembrane</keyword>
<evidence type="ECO:0000313" key="2">
    <source>
        <dbReference type="EMBL" id="KAG5617958.1"/>
    </source>
</evidence>
<keyword evidence="1" id="KW-0472">Membrane</keyword>
<feature type="transmembrane region" description="Helical" evidence="1">
    <location>
        <begin position="57"/>
        <end position="77"/>
    </location>
</feature>
<accession>A0A9J6A023</accession>
<reference evidence="2 3" key="1">
    <citation type="submission" date="2020-09" db="EMBL/GenBank/DDBJ databases">
        <title>De no assembly of potato wild relative species, Solanum commersonii.</title>
        <authorList>
            <person name="Cho K."/>
        </authorList>
    </citation>
    <scope>NUCLEOTIDE SEQUENCE [LARGE SCALE GENOMIC DNA]</scope>
    <source>
        <strain evidence="2">LZ3.2</strain>
        <tissue evidence="2">Leaf</tissue>
    </source>
</reference>
<dbReference type="PANTHER" id="PTHR33116">
    <property type="entry name" value="REVERSE TRANSCRIPTASE ZINC-BINDING DOMAIN-CONTAINING PROTEIN-RELATED-RELATED"/>
    <property type="match status" value="1"/>
</dbReference>
<keyword evidence="3" id="KW-1185">Reference proteome</keyword>
<keyword evidence="1" id="KW-1133">Transmembrane helix</keyword>
<dbReference type="EMBL" id="JACXVP010000003">
    <property type="protein sequence ID" value="KAG5617958.1"/>
    <property type="molecule type" value="Genomic_DNA"/>
</dbReference>
<protein>
    <submittedName>
        <fullName evidence="2">Uncharacterized protein</fullName>
    </submittedName>
</protein>
<name>A0A9J6A023_SOLCO</name>
<feature type="transmembrane region" description="Helical" evidence="1">
    <location>
        <begin position="116"/>
        <end position="138"/>
    </location>
</feature>
<dbReference type="OrthoDB" id="1929473at2759"/>
<gene>
    <name evidence="2" type="ORF">H5410_017782</name>
</gene>
<proteinExistence type="predicted"/>
<dbReference type="Proteomes" id="UP000824120">
    <property type="component" value="Chromosome 3"/>
</dbReference>
<organism evidence="2 3">
    <name type="scientific">Solanum commersonii</name>
    <name type="common">Commerson's wild potato</name>
    <name type="synonym">Commerson's nightshade</name>
    <dbReference type="NCBI Taxonomy" id="4109"/>
    <lineage>
        <taxon>Eukaryota</taxon>
        <taxon>Viridiplantae</taxon>
        <taxon>Streptophyta</taxon>
        <taxon>Embryophyta</taxon>
        <taxon>Tracheophyta</taxon>
        <taxon>Spermatophyta</taxon>
        <taxon>Magnoliopsida</taxon>
        <taxon>eudicotyledons</taxon>
        <taxon>Gunneridae</taxon>
        <taxon>Pentapetalae</taxon>
        <taxon>asterids</taxon>
        <taxon>lamiids</taxon>
        <taxon>Solanales</taxon>
        <taxon>Solanaceae</taxon>
        <taxon>Solanoideae</taxon>
        <taxon>Solaneae</taxon>
        <taxon>Solanum</taxon>
    </lineage>
</organism>
<dbReference type="AlphaFoldDB" id="A0A9J6A023"/>
<evidence type="ECO:0000256" key="1">
    <source>
        <dbReference type="SAM" id="Phobius"/>
    </source>
</evidence>
<comment type="caution">
    <text evidence="2">The sequence shown here is derived from an EMBL/GenBank/DDBJ whole genome shotgun (WGS) entry which is preliminary data.</text>
</comment>
<dbReference type="PANTHER" id="PTHR33116:SF85">
    <property type="entry name" value="REVERSE TRANSCRIPTASE ZINC-BINDING DOMAIN-CONTAINING PROTEIN"/>
    <property type="match status" value="1"/>
</dbReference>
<evidence type="ECO:0000313" key="3">
    <source>
        <dbReference type="Proteomes" id="UP000824120"/>
    </source>
</evidence>